<feature type="binding site" evidence="4">
    <location>
        <begin position="321"/>
        <end position="325"/>
    </location>
    <ligand>
        <name>ATP</name>
        <dbReference type="ChEBI" id="CHEBI:30616"/>
    </ligand>
</feature>
<dbReference type="VEuPathDB" id="ToxoDB:EAH_00026180"/>
<sequence>MVDTRHRYLSLFSSVTLLLSAALSSSFLANAEAPAPPFEAKAVVIDAGSTGTRLYVYSYTYTYTPAAAAADGGTAEATAAAGAAAAAAAAAATPQVQVQVNVPAIATKRVSPGITAFVDSVEEELRQAKEAAAAAAAAAAASAGAAGEGPAEEAEEEGEAGTAAAAAAAVSNEKYHNDAALTKTLKSYLQHLLKAVEEAIPNREERRHSLLLFRGTAGIRSLPLDKQKTLMFAICENLKTWGLLYKPHIACSVLSGVEEGVLGWLSLNYLLNRISAETGAVIKQNKQIKQEEYTHNAQHTPQNNIHLQQNNTTGAMIEMGGASAQVVFELPLSILQEEEIKQAAAAASAASAADAAADADGAGTATAAAAAAATAGEAAAAGGGDGHTPQDEETNNSFLLPVEGHADLKILNLGKKKMLLFTKSFLGLGEVDRY</sequence>
<evidence type="ECO:0000256" key="6">
    <source>
        <dbReference type="SAM" id="SignalP"/>
    </source>
</evidence>
<reference evidence="7" key="1">
    <citation type="submission" date="2013-10" db="EMBL/GenBank/DDBJ databases">
        <title>Genomic analysis of the causative agents of coccidiosis in chickens.</title>
        <authorList>
            <person name="Reid A.J."/>
            <person name="Blake D."/>
            <person name="Billington K."/>
            <person name="Browne H."/>
            <person name="Dunn M."/>
            <person name="Hung S."/>
            <person name="Kawahara F."/>
            <person name="Miranda-Saavedra D."/>
            <person name="Mourier T."/>
            <person name="Nagra H."/>
            <person name="Otto T.D."/>
            <person name="Rawlings N."/>
            <person name="Sanchez A."/>
            <person name="Sanders M."/>
            <person name="Subramaniam C."/>
            <person name="Tay Y."/>
            <person name="Dear P."/>
            <person name="Doerig C."/>
            <person name="Gruber A."/>
            <person name="Parkinson J."/>
            <person name="Shirley M."/>
            <person name="Wan K.L."/>
            <person name="Berriman M."/>
            <person name="Tomley F."/>
            <person name="Pain A."/>
        </authorList>
    </citation>
    <scope>NUCLEOTIDE SEQUENCE [LARGE SCALE GENOMIC DNA]</scope>
    <source>
        <strain evidence="7">Houghton</strain>
    </source>
</reference>
<dbReference type="PANTHER" id="PTHR11782">
    <property type="entry name" value="ADENOSINE/GUANOSINE DIPHOSPHATASE"/>
    <property type="match status" value="1"/>
</dbReference>
<protein>
    <submittedName>
        <fullName evidence="7">GDA1/CD39 (Nucleoside phosphatase) family domain containing protein, putative</fullName>
    </submittedName>
</protein>
<evidence type="ECO:0000313" key="7">
    <source>
        <dbReference type="EMBL" id="CDI77673.1"/>
    </source>
</evidence>
<keyword evidence="4" id="KW-0547">Nucleotide-binding</keyword>
<reference evidence="7" key="2">
    <citation type="submission" date="2013-10" db="EMBL/GenBank/DDBJ databases">
        <authorList>
            <person name="Aslett M."/>
        </authorList>
    </citation>
    <scope>NUCLEOTIDE SEQUENCE [LARGE SCALE GENOMIC DNA]</scope>
    <source>
        <strain evidence="7">Houghton</strain>
    </source>
</reference>
<keyword evidence="4" id="KW-0067">ATP-binding</keyword>
<dbReference type="Gene3D" id="3.30.420.40">
    <property type="match status" value="1"/>
</dbReference>
<comment type="similarity">
    <text evidence="1">Belongs to the GDA1/CD39 NTPase family.</text>
</comment>
<evidence type="ECO:0000313" key="8">
    <source>
        <dbReference type="Proteomes" id="UP000018050"/>
    </source>
</evidence>
<dbReference type="InterPro" id="IPR000407">
    <property type="entry name" value="GDA1_CD39_NTPase"/>
</dbReference>
<evidence type="ECO:0000256" key="1">
    <source>
        <dbReference type="ARBA" id="ARBA00009283"/>
    </source>
</evidence>
<feature type="active site" description="Proton acceptor" evidence="3">
    <location>
        <position position="259"/>
    </location>
</feature>
<feature type="region of interest" description="Disordered" evidence="5">
    <location>
        <begin position="146"/>
        <end position="165"/>
    </location>
</feature>
<dbReference type="Proteomes" id="UP000018050">
    <property type="component" value="Unassembled WGS sequence"/>
</dbReference>
<dbReference type="GeneID" id="25270688"/>
<keyword evidence="8" id="KW-1185">Reference proteome</keyword>
<organism evidence="7 8">
    <name type="scientific">Eimeria acervulina</name>
    <name type="common">Coccidian parasite</name>
    <dbReference type="NCBI Taxonomy" id="5801"/>
    <lineage>
        <taxon>Eukaryota</taxon>
        <taxon>Sar</taxon>
        <taxon>Alveolata</taxon>
        <taxon>Apicomplexa</taxon>
        <taxon>Conoidasida</taxon>
        <taxon>Coccidia</taxon>
        <taxon>Eucoccidiorida</taxon>
        <taxon>Eimeriorina</taxon>
        <taxon>Eimeriidae</taxon>
        <taxon>Eimeria</taxon>
    </lineage>
</organism>
<dbReference type="GO" id="GO:0016787">
    <property type="term" value="F:hydrolase activity"/>
    <property type="evidence" value="ECO:0007669"/>
    <property type="project" value="UniProtKB-KW"/>
</dbReference>
<dbReference type="Gene3D" id="3.30.420.540">
    <property type="match status" value="1"/>
</dbReference>
<evidence type="ECO:0000256" key="4">
    <source>
        <dbReference type="PIRSR" id="PIRSR600407-2"/>
    </source>
</evidence>
<dbReference type="EMBL" id="HG670720">
    <property type="protein sequence ID" value="CDI77673.1"/>
    <property type="molecule type" value="Genomic_DNA"/>
</dbReference>
<feature type="chain" id="PRO_5004670499" evidence="6">
    <location>
        <begin position="32"/>
        <end position="434"/>
    </location>
</feature>
<dbReference type="AlphaFoldDB" id="U6GEB3"/>
<accession>U6GEB3</accession>
<keyword evidence="6" id="KW-0732">Signal</keyword>
<dbReference type="GO" id="GO:0005524">
    <property type="term" value="F:ATP binding"/>
    <property type="evidence" value="ECO:0007669"/>
    <property type="project" value="UniProtKB-KW"/>
</dbReference>
<name>U6GEB3_EIMAC</name>
<keyword evidence="2" id="KW-0378">Hydrolase</keyword>
<evidence type="ECO:0000256" key="2">
    <source>
        <dbReference type="ARBA" id="ARBA00022801"/>
    </source>
</evidence>
<evidence type="ECO:0000256" key="3">
    <source>
        <dbReference type="PIRSR" id="PIRSR600407-1"/>
    </source>
</evidence>
<dbReference type="OrthoDB" id="354684at2759"/>
<feature type="compositionally biased region" description="Acidic residues" evidence="5">
    <location>
        <begin position="150"/>
        <end position="159"/>
    </location>
</feature>
<proteinExistence type="inferred from homology"/>
<evidence type="ECO:0000256" key="5">
    <source>
        <dbReference type="SAM" id="MobiDB-lite"/>
    </source>
</evidence>
<dbReference type="Pfam" id="PF01150">
    <property type="entry name" value="GDA1_CD39"/>
    <property type="match status" value="1"/>
</dbReference>
<gene>
    <name evidence="7" type="ORF">EAH_00026180</name>
</gene>
<feature type="signal peptide" evidence="6">
    <location>
        <begin position="1"/>
        <end position="31"/>
    </location>
</feature>
<dbReference type="RefSeq" id="XP_013252016.1">
    <property type="nucleotide sequence ID" value="XM_013396562.1"/>
</dbReference>